<proteinExistence type="predicted"/>
<comment type="caution">
    <text evidence="2">The sequence shown here is derived from an EMBL/GenBank/DDBJ whole genome shotgun (WGS) entry which is preliminary data.</text>
</comment>
<gene>
    <name evidence="2" type="ORF">AAF712_012696</name>
</gene>
<organism evidence="2 3">
    <name type="scientific">Marasmius tenuissimus</name>
    <dbReference type="NCBI Taxonomy" id="585030"/>
    <lineage>
        <taxon>Eukaryota</taxon>
        <taxon>Fungi</taxon>
        <taxon>Dikarya</taxon>
        <taxon>Basidiomycota</taxon>
        <taxon>Agaricomycotina</taxon>
        <taxon>Agaricomycetes</taxon>
        <taxon>Agaricomycetidae</taxon>
        <taxon>Agaricales</taxon>
        <taxon>Marasmiineae</taxon>
        <taxon>Marasmiaceae</taxon>
        <taxon>Marasmius</taxon>
    </lineage>
</organism>
<evidence type="ECO:0000313" key="2">
    <source>
        <dbReference type="EMBL" id="KAL0060506.1"/>
    </source>
</evidence>
<feature type="region of interest" description="Disordered" evidence="1">
    <location>
        <begin position="206"/>
        <end position="273"/>
    </location>
</feature>
<accession>A0ABR2ZG05</accession>
<dbReference type="Proteomes" id="UP001437256">
    <property type="component" value="Unassembled WGS sequence"/>
</dbReference>
<name>A0ABR2ZG05_9AGAR</name>
<feature type="compositionally biased region" description="Polar residues" evidence="1">
    <location>
        <begin position="224"/>
        <end position="237"/>
    </location>
</feature>
<feature type="compositionally biased region" description="Basic and acidic residues" evidence="1">
    <location>
        <begin position="206"/>
        <end position="216"/>
    </location>
</feature>
<evidence type="ECO:0000313" key="3">
    <source>
        <dbReference type="Proteomes" id="UP001437256"/>
    </source>
</evidence>
<keyword evidence="3" id="KW-1185">Reference proteome</keyword>
<protein>
    <submittedName>
        <fullName evidence="2">Uncharacterized protein</fullName>
    </submittedName>
</protein>
<sequence>MDNGEKEELVFTVQGVILKKDLPPVDKPLGKIAFMTQQIVLTGLDCEIFNKASRGLDVVESQFRRNLDEEDVDLHKVGATVDGYQAIELSNRYVTCKGATNGVTEVEMDEVIDPKGYLTALMNERYVRTEENVVEYYELVDGDGGGVKTYVKCPPKRFKKGDLVEAQFSLTCVCLGQRNANKWRMVGVLRSLTLLEGRYTEEAAQAERDSFKKQGGDRGAIGSGNPNVRSESTTSAKSLKRRVGHGTSLENQTRMMIDRNGNITIDNEKEKTD</sequence>
<dbReference type="EMBL" id="JBBXMP010000173">
    <property type="protein sequence ID" value="KAL0060506.1"/>
    <property type="molecule type" value="Genomic_DNA"/>
</dbReference>
<evidence type="ECO:0000256" key="1">
    <source>
        <dbReference type="SAM" id="MobiDB-lite"/>
    </source>
</evidence>
<reference evidence="2 3" key="1">
    <citation type="submission" date="2024-05" db="EMBL/GenBank/DDBJ databases">
        <title>A draft genome resource for the thread blight pathogen Marasmius tenuissimus strain MS-2.</title>
        <authorList>
            <person name="Yulfo-Soto G.E."/>
            <person name="Baruah I.K."/>
            <person name="Amoako-Attah I."/>
            <person name="Bukari Y."/>
            <person name="Meinhardt L.W."/>
            <person name="Bailey B.A."/>
            <person name="Cohen S.P."/>
        </authorList>
    </citation>
    <scope>NUCLEOTIDE SEQUENCE [LARGE SCALE GENOMIC DNA]</scope>
    <source>
        <strain evidence="2 3">MS-2</strain>
    </source>
</reference>